<dbReference type="InterPro" id="IPR003607">
    <property type="entry name" value="HD/PDEase_dom"/>
</dbReference>
<dbReference type="PANTHER" id="PTHR35795:SF1">
    <property type="entry name" value="BIS(5'-NUCLEOSYL)-TETRAPHOSPHATASE, SYMMETRICAL"/>
    <property type="match status" value="1"/>
</dbReference>
<evidence type="ECO:0000256" key="6">
    <source>
        <dbReference type="ARBA" id="ARBA00049417"/>
    </source>
</evidence>
<name>G8C3Z7_9MOLU</name>
<sequence>MPKLLSTNVLERNCIYITDNSHTSLRVLEFLYKTQKILNITFYLNSPTKKIEEKILNLQKYLLGNNCPVFINTLNWKDAKLFKPSFQSLLNSCERRGILILVEARSLKMFHTHFRYKDLLQEFNVLMMVFSKPKNLIWAYSPQLLKWSELSMNHQNLYFGQLEEALRNSQTEETPERFEHTIRVVSTAWDIMLPLTALKERMKMRVLIACAYHDFAKNWNIENLKSSFIKKHPRMKDLPIWALHGPVAAFYLKIRNLVKNPSILKAIECHTIPPKKLGIIGKLVVIADKLEPLKEKNFPPEVFCDLWSHLKLGDYEYVYEYLRLNPNIKKR</sequence>
<keyword evidence="2" id="KW-0479">Metal-binding</keyword>
<dbReference type="InterPro" id="IPR006674">
    <property type="entry name" value="HD_domain"/>
</dbReference>
<dbReference type="GO" id="GO:0046872">
    <property type="term" value="F:metal ion binding"/>
    <property type="evidence" value="ECO:0007669"/>
    <property type="project" value="UniProtKB-KW"/>
</dbReference>
<dbReference type="PANTHER" id="PTHR35795">
    <property type="entry name" value="SLR1885 PROTEIN"/>
    <property type="match status" value="1"/>
</dbReference>
<dbReference type="SUPFAM" id="SSF109604">
    <property type="entry name" value="HD-domain/PDEase-like"/>
    <property type="match status" value="1"/>
</dbReference>
<organism evidence="8">
    <name type="scientific">Candidatus Mycoplasma haematominutum 'Birmingham 1'</name>
    <dbReference type="NCBI Taxonomy" id="1116213"/>
    <lineage>
        <taxon>Bacteria</taxon>
        <taxon>Bacillati</taxon>
        <taxon>Mycoplasmatota</taxon>
        <taxon>Mollicutes</taxon>
        <taxon>Mycoplasmataceae</taxon>
        <taxon>Mycoplasma</taxon>
    </lineage>
</organism>
<evidence type="ECO:0000256" key="1">
    <source>
        <dbReference type="ARBA" id="ARBA00012506"/>
    </source>
</evidence>
<feature type="domain" description="HD" evidence="7">
    <location>
        <begin position="177"/>
        <end position="292"/>
    </location>
</feature>
<dbReference type="KEGG" id="mhb:MHM_05270"/>
<dbReference type="EMBL" id="HE613254">
    <property type="protein sequence ID" value="CCE67045.1"/>
    <property type="molecule type" value="Genomic_DNA"/>
</dbReference>
<accession>G8C3Z7</accession>
<reference evidence="8" key="1">
    <citation type="submission" date="2011-11" db="EMBL/GenBank/DDBJ databases">
        <title>Complete genome sequence of Candidatus Mycoplasma haemominutum.</title>
        <authorList>
            <person name="Barker E.N."/>
            <person name="Darby A.C."/>
            <person name="Helps C.R."/>
            <person name="Peters I.R."/>
            <person name="Hughes M.A."/>
            <person name="Radford A.D."/>
            <person name="Novacco M."/>
            <person name="Boretti F."/>
            <person name="Hofmann-Lehmann R."/>
            <person name="Tasker S."/>
        </authorList>
    </citation>
    <scope>NUCLEOTIDE SEQUENCE</scope>
    <source>
        <strain evidence="8">Birmingham 1</strain>
    </source>
</reference>
<evidence type="ECO:0000256" key="2">
    <source>
        <dbReference type="ARBA" id="ARBA00022723"/>
    </source>
</evidence>
<evidence type="ECO:0000256" key="3">
    <source>
        <dbReference type="ARBA" id="ARBA00022741"/>
    </source>
</evidence>
<keyword evidence="4" id="KW-0378">Hydrolase</keyword>
<evidence type="ECO:0000259" key="7">
    <source>
        <dbReference type="Pfam" id="PF01966"/>
    </source>
</evidence>
<evidence type="ECO:0000256" key="5">
    <source>
        <dbReference type="ARBA" id="ARBA00023004"/>
    </source>
</evidence>
<dbReference type="Pfam" id="PF01966">
    <property type="entry name" value="HD"/>
    <property type="match status" value="1"/>
</dbReference>
<dbReference type="InterPro" id="IPR005249">
    <property type="entry name" value="YqeK"/>
</dbReference>
<dbReference type="NCBIfam" id="TIGR00488">
    <property type="entry name" value="bis(5'-nucleosyl)-tetraphosphatase (symmetrical) YqeK"/>
    <property type="match status" value="1"/>
</dbReference>
<gene>
    <name evidence="8" type="ORF">MHM_05270</name>
</gene>
<protein>
    <recommendedName>
        <fullName evidence="1">bis(5'-nucleosyl)-tetraphosphatase (symmetrical)</fullName>
        <ecNumber evidence="1">3.6.1.41</ecNumber>
    </recommendedName>
</protein>
<dbReference type="Gene3D" id="1.10.3210.10">
    <property type="entry name" value="Hypothetical protein af1432"/>
    <property type="match status" value="1"/>
</dbReference>
<keyword evidence="5" id="KW-0408">Iron</keyword>
<dbReference type="InterPro" id="IPR051094">
    <property type="entry name" value="Diverse_Catalytic_Enzymes"/>
</dbReference>
<dbReference type="GO" id="GO:0008803">
    <property type="term" value="F:bis(5'-nucleosyl)-tetraphosphatase (symmetrical) activity"/>
    <property type="evidence" value="ECO:0007669"/>
    <property type="project" value="UniProtKB-EC"/>
</dbReference>
<comment type="catalytic activity">
    <reaction evidence="6">
        <text>P(1),P(4)-bis(5'-adenosyl) tetraphosphate + H2O = 2 ADP + 2 H(+)</text>
        <dbReference type="Rhea" id="RHEA:24252"/>
        <dbReference type="ChEBI" id="CHEBI:15377"/>
        <dbReference type="ChEBI" id="CHEBI:15378"/>
        <dbReference type="ChEBI" id="CHEBI:58141"/>
        <dbReference type="ChEBI" id="CHEBI:456216"/>
        <dbReference type="EC" id="3.6.1.41"/>
    </reaction>
</comment>
<dbReference type="PATRIC" id="fig|1116213.3.peg.574"/>
<keyword evidence="3" id="KW-0547">Nucleotide-binding</keyword>
<reference evidence="8" key="2">
    <citation type="submission" date="2011-11" db="EMBL/GenBank/DDBJ databases">
        <authorList>
            <person name="Barker E."/>
        </authorList>
    </citation>
    <scope>NUCLEOTIDE SEQUENCE</scope>
    <source>
        <strain evidence="8">Birmingham 1</strain>
    </source>
</reference>
<evidence type="ECO:0000256" key="4">
    <source>
        <dbReference type="ARBA" id="ARBA00022801"/>
    </source>
</evidence>
<evidence type="ECO:0000313" key="8">
    <source>
        <dbReference type="EMBL" id="CCE67045.1"/>
    </source>
</evidence>
<proteinExistence type="predicted"/>
<dbReference type="AlphaFoldDB" id="G8C3Z7"/>
<dbReference type="CDD" id="cd00077">
    <property type="entry name" value="HDc"/>
    <property type="match status" value="1"/>
</dbReference>
<dbReference type="EC" id="3.6.1.41" evidence="1"/>
<dbReference type="GO" id="GO:0000166">
    <property type="term" value="F:nucleotide binding"/>
    <property type="evidence" value="ECO:0007669"/>
    <property type="project" value="UniProtKB-KW"/>
</dbReference>
<dbReference type="HOGENOM" id="CLU_868266_0_0_14"/>